<keyword evidence="3 7" id="KW-0694">RNA-binding</keyword>
<sequence length="116" mass="13155">MSEQKLKLIRQKRRKKRVSFKIIGTSTRPRISVYRSSKHLFIQVIDDGLHKTISHGTDRGGLDGTKTEKAALVGRQLAENLKQLKITSVVFDRGRNRYLGRVRALAEAIRDSGITI</sequence>
<evidence type="ECO:0000313" key="8">
    <source>
        <dbReference type="EMBL" id="OGK16471.1"/>
    </source>
</evidence>
<dbReference type="Gene3D" id="3.30.420.100">
    <property type="match status" value="1"/>
</dbReference>
<evidence type="ECO:0000256" key="5">
    <source>
        <dbReference type="ARBA" id="ARBA00023274"/>
    </source>
</evidence>
<dbReference type="InterPro" id="IPR057268">
    <property type="entry name" value="Ribosomal_L18"/>
</dbReference>
<dbReference type="SUPFAM" id="SSF53137">
    <property type="entry name" value="Translational machinery components"/>
    <property type="match status" value="1"/>
</dbReference>
<dbReference type="InterPro" id="IPR004389">
    <property type="entry name" value="Ribosomal_uL18_bac-type"/>
</dbReference>
<keyword evidence="2 7" id="KW-0699">rRNA-binding</keyword>
<dbReference type="GO" id="GO:0022625">
    <property type="term" value="C:cytosolic large ribosomal subunit"/>
    <property type="evidence" value="ECO:0007669"/>
    <property type="project" value="TreeGrafter"/>
</dbReference>
<comment type="caution">
    <text evidence="8">The sequence shown here is derived from an EMBL/GenBank/DDBJ whole genome shotgun (WGS) entry which is preliminary data.</text>
</comment>
<dbReference type="Pfam" id="PF00861">
    <property type="entry name" value="Ribosomal_L18p"/>
    <property type="match status" value="1"/>
</dbReference>
<dbReference type="GO" id="GO:0003735">
    <property type="term" value="F:structural constituent of ribosome"/>
    <property type="evidence" value="ECO:0007669"/>
    <property type="project" value="InterPro"/>
</dbReference>
<comment type="subunit">
    <text evidence="7">Part of the 50S ribosomal subunit; part of the 5S rRNA/L5/L18/L25 subcomplex. Contacts the 5S and 23S rRNAs.</text>
</comment>
<keyword evidence="5 7" id="KW-0687">Ribonucleoprotein</keyword>
<evidence type="ECO:0000256" key="2">
    <source>
        <dbReference type="ARBA" id="ARBA00022730"/>
    </source>
</evidence>
<evidence type="ECO:0000313" key="9">
    <source>
        <dbReference type="Proteomes" id="UP000178372"/>
    </source>
</evidence>
<reference evidence="8 9" key="1">
    <citation type="journal article" date="2016" name="Nat. Commun.">
        <title>Thousands of microbial genomes shed light on interconnected biogeochemical processes in an aquifer system.</title>
        <authorList>
            <person name="Anantharaman K."/>
            <person name="Brown C.T."/>
            <person name="Hug L.A."/>
            <person name="Sharon I."/>
            <person name="Castelle C.J."/>
            <person name="Probst A.J."/>
            <person name="Thomas B.C."/>
            <person name="Singh A."/>
            <person name="Wilkins M.J."/>
            <person name="Karaoz U."/>
            <person name="Brodie E.L."/>
            <person name="Williams K.H."/>
            <person name="Hubbard S.S."/>
            <person name="Banfield J.F."/>
        </authorList>
    </citation>
    <scope>NUCLEOTIDE SEQUENCE [LARGE SCALE GENOMIC DNA]</scope>
</reference>
<accession>A0A1F7GBY6</accession>
<evidence type="ECO:0000256" key="7">
    <source>
        <dbReference type="HAMAP-Rule" id="MF_01337"/>
    </source>
</evidence>
<dbReference type="PANTHER" id="PTHR12899">
    <property type="entry name" value="39S RIBOSOMAL PROTEIN L18, MITOCHONDRIAL"/>
    <property type="match status" value="1"/>
</dbReference>
<dbReference type="Proteomes" id="UP000178372">
    <property type="component" value="Unassembled WGS sequence"/>
</dbReference>
<comment type="similarity">
    <text evidence="1 7">Belongs to the universal ribosomal protein uL18 family.</text>
</comment>
<evidence type="ECO:0000256" key="4">
    <source>
        <dbReference type="ARBA" id="ARBA00022980"/>
    </source>
</evidence>
<keyword evidence="4 7" id="KW-0689">Ribosomal protein</keyword>
<dbReference type="GO" id="GO:0008097">
    <property type="term" value="F:5S rRNA binding"/>
    <property type="evidence" value="ECO:0007669"/>
    <property type="project" value="TreeGrafter"/>
</dbReference>
<dbReference type="CDD" id="cd00432">
    <property type="entry name" value="Ribosomal_L18_L5e"/>
    <property type="match status" value="1"/>
</dbReference>
<comment type="function">
    <text evidence="7">This is one of the proteins that bind and probably mediate the attachment of the 5S RNA into the large ribosomal subunit, where it forms part of the central protuberance.</text>
</comment>
<dbReference type="HAMAP" id="MF_01337_B">
    <property type="entry name" value="Ribosomal_uL18_B"/>
    <property type="match status" value="1"/>
</dbReference>
<evidence type="ECO:0000256" key="3">
    <source>
        <dbReference type="ARBA" id="ARBA00022884"/>
    </source>
</evidence>
<proteinExistence type="inferred from homology"/>
<dbReference type="EMBL" id="MFZF01000016">
    <property type="protein sequence ID" value="OGK16471.1"/>
    <property type="molecule type" value="Genomic_DNA"/>
</dbReference>
<dbReference type="NCBIfam" id="TIGR00060">
    <property type="entry name" value="L18_bact"/>
    <property type="match status" value="1"/>
</dbReference>
<dbReference type="PANTHER" id="PTHR12899:SF3">
    <property type="entry name" value="LARGE RIBOSOMAL SUBUNIT PROTEIN UL18M"/>
    <property type="match status" value="1"/>
</dbReference>
<gene>
    <name evidence="7" type="primary">rplR</name>
    <name evidence="8" type="ORF">A2690_03935</name>
</gene>
<organism evidence="8 9">
    <name type="scientific">Candidatus Roizmanbacteria bacterium RIFCSPHIGHO2_01_FULL_39_12b</name>
    <dbReference type="NCBI Taxonomy" id="1802030"/>
    <lineage>
        <taxon>Bacteria</taxon>
        <taxon>Candidatus Roizmaniibacteriota</taxon>
    </lineage>
</organism>
<dbReference type="AlphaFoldDB" id="A0A1F7GBY6"/>
<evidence type="ECO:0000256" key="6">
    <source>
        <dbReference type="ARBA" id="ARBA00035197"/>
    </source>
</evidence>
<dbReference type="InterPro" id="IPR005484">
    <property type="entry name" value="Ribosomal_uL18_bac/plant/anim"/>
</dbReference>
<evidence type="ECO:0000256" key="1">
    <source>
        <dbReference type="ARBA" id="ARBA00007116"/>
    </source>
</evidence>
<dbReference type="GO" id="GO:0006412">
    <property type="term" value="P:translation"/>
    <property type="evidence" value="ECO:0007669"/>
    <property type="project" value="UniProtKB-UniRule"/>
</dbReference>
<protein>
    <recommendedName>
        <fullName evidence="6 7">Large ribosomal subunit protein uL18</fullName>
    </recommendedName>
</protein>
<name>A0A1F7GBY6_9BACT</name>